<dbReference type="Pfam" id="PF13185">
    <property type="entry name" value="GAF_2"/>
    <property type="match status" value="1"/>
</dbReference>
<gene>
    <name evidence="3" type="ORF">V2S66_32525</name>
</gene>
<dbReference type="InterPro" id="IPR003018">
    <property type="entry name" value="GAF"/>
</dbReference>
<dbReference type="InterPro" id="IPR052016">
    <property type="entry name" value="Bact_Sigma-Reg"/>
</dbReference>
<dbReference type="CDD" id="cd16936">
    <property type="entry name" value="HATPase_RsbW-like"/>
    <property type="match status" value="1"/>
</dbReference>
<dbReference type="PANTHER" id="PTHR43156:SF2">
    <property type="entry name" value="STAGE II SPORULATION PROTEIN E"/>
    <property type="match status" value="1"/>
</dbReference>
<reference evidence="3 4" key="1">
    <citation type="submission" date="2023-12" db="EMBL/GenBank/DDBJ databases">
        <title>Streptomyces sp. V4-01.</title>
        <authorList>
            <person name="Somphong A."/>
            <person name="Phongsopitanun W."/>
        </authorList>
    </citation>
    <scope>NUCLEOTIDE SEQUENCE [LARGE SCALE GENOMIC DNA]</scope>
    <source>
        <strain evidence="3 4">V4-01</strain>
    </source>
</reference>
<evidence type="ECO:0000313" key="4">
    <source>
        <dbReference type="Proteomes" id="UP001344658"/>
    </source>
</evidence>
<dbReference type="Gene3D" id="3.30.565.10">
    <property type="entry name" value="Histidine kinase-like ATPase, C-terminal domain"/>
    <property type="match status" value="1"/>
</dbReference>
<sequence>MRTEDVLAAVGYGLWQWDESTGTVTVDGRAARLLGLTGGPATHRSSAVRACLHAADYVALSGAVSLAIAEGTVADSMLRVVGVDGAVQRTVRARLRPQGPLLSGTVHEVRNRSGGGPAPADRRRSREAFLLDAGRALAEADSTAEVLRVAATLSMPGFSPDGLAVFGVEGDRLSVIGHHGQNSAADAAFDDLSLTADYPAALVARTGRAVYVPSPEVYEERFPLSWPAVAPYGRTSWAYLPLTVAGTTIGAWMAAFREPVEFTPDERSVLTTVARMLAQALSRAHVHESERALSDGLQRTMLPAREPGIDGMAVAARYVPTGGGLQVGGDWYDVIELPTGRTAIVIGDVQGHDVRAAGLMGQLRIALRAYAAEGHGPDAVLSRTSRFLAGLADEGHADDVRFATCLYVEVDPAAGTLDLARAGHPEPAIRLGDGTTIIRRTEGGLPLGVEPDTDYPTTRLALEPGEVLLVCTDGLIETGGHDLDTGWQRLCDVLESGPADDLEELADSLVRAVHGPASHHTTGPLADRREDDIALVLLRRDPDGPTCAVPLRRTVLRVAQNDPAGIRAARGDIHALLHDWTSPDQLDSAVLLVSELITNVLVHTDADAALTAEVSGMPGTRRLHIQVGDSSDEMPHRRSPGEMASSGRGLLLMQELADAWGVDPDGVGKSIWFEIHETRPPAATG</sequence>
<dbReference type="Gene3D" id="3.30.450.20">
    <property type="entry name" value="PAS domain"/>
    <property type="match status" value="1"/>
</dbReference>
<name>A0ABU7PLG6_9ACTN</name>
<feature type="domain" description="PPM-type phosphatase" evidence="2">
    <location>
        <begin position="309"/>
        <end position="540"/>
    </location>
</feature>
<dbReference type="RefSeq" id="WP_330800397.1">
    <property type="nucleotide sequence ID" value="NZ_JAZEWV010000050.1"/>
</dbReference>
<dbReference type="Gene3D" id="3.30.450.40">
    <property type="match status" value="1"/>
</dbReference>
<protein>
    <submittedName>
        <fullName evidence="3">SpoIIE family protein phosphatase</fullName>
    </submittedName>
</protein>
<dbReference type="InterPro" id="IPR036890">
    <property type="entry name" value="HATPase_C_sf"/>
</dbReference>
<proteinExistence type="predicted"/>
<dbReference type="InterPro" id="IPR001932">
    <property type="entry name" value="PPM-type_phosphatase-like_dom"/>
</dbReference>
<dbReference type="InterPro" id="IPR003594">
    <property type="entry name" value="HATPase_dom"/>
</dbReference>
<dbReference type="Proteomes" id="UP001344658">
    <property type="component" value="Unassembled WGS sequence"/>
</dbReference>
<dbReference type="SUPFAM" id="SSF81606">
    <property type="entry name" value="PP2C-like"/>
    <property type="match status" value="1"/>
</dbReference>
<keyword evidence="1" id="KW-0378">Hydrolase</keyword>
<evidence type="ECO:0000259" key="2">
    <source>
        <dbReference type="SMART" id="SM00331"/>
    </source>
</evidence>
<dbReference type="EMBL" id="JAZEWV010000050">
    <property type="protein sequence ID" value="MEE4546678.1"/>
    <property type="molecule type" value="Genomic_DNA"/>
</dbReference>
<organism evidence="3 4">
    <name type="scientific">Actinacidiphila polyblastidii</name>
    <dbReference type="NCBI Taxonomy" id="3110430"/>
    <lineage>
        <taxon>Bacteria</taxon>
        <taxon>Bacillati</taxon>
        <taxon>Actinomycetota</taxon>
        <taxon>Actinomycetes</taxon>
        <taxon>Kitasatosporales</taxon>
        <taxon>Streptomycetaceae</taxon>
        <taxon>Actinacidiphila</taxon>
    </lineage>
</organism>
<dbReference type="Gene3D" id="3.60.40.10">
    <property type="entry name" value="PPM-type phosphatase domain"/>
    <property type="match status" value="1"/>
</dbReference>
<dbReference type="PANTHER" id="PTHR43156">
    <property type="entry name" value="STAGE II SPORULATION PROTEIN E-RELATED"/>
    <property type="match status" value="1"/>
</dbReference>
<dbReference type="SUPFAM" id="SSF55781">
    <property type="entry name" value="GAF domain-like"/>
    <property type="match status" value="1"/>
</dbReference>
<evidence type="ECO:0000256" key="1">
    <source>
        <dbReference type="ARBA" id="ARBA00022801"/>
    </source>
</evidence>
<dbReference type="InterPro" id="IPR029016">
    <property type="entry name" value="GAF-like_dom_sf"/>
</dbReference>
<evidence type="ECO:0000313" key="3">
    <source>
        <dbReference type="EMBL" id="MEE4546678.1"/>
    </source>
</evidence>
<comment type="caution">
    <text evidence="3">The sequence shown here is derived from an EMBL/GenBank/DDBJ whole genome shotgun (WGS) entry which is preliminary data.</text>
</comment>
<dbReference type="InterPro" id="IPR036457">
    <property type="entry name" value="PPM-type-like_dom_sf"/>
</dbReference>
<dbReference type="SMART" id="SM00331">
    <property type="entry name" value="PP2C_SIG"/>
    <property type="match status" value="1"/>
</dbReference>
<dbReference type="Pfam" id="PF07228">
    <property type="entry name" value="SpoIIE"/>
    <property type="match status" value="1"/>
</dbReference>
<accession>A0ABU7PLG6</accession>
<dbReference type="Pfam" id="PF13581">
    <property type="entry name" value="HATPase_c_2"/>
    <property type="match status" value="1"/>
</dbReference>
<keyword evidence="4" id="KW-1185">Reference proteome</keyword>